<dbReference type="Proteomes" id="UP000095283">
    <property type="component" value="Unplaced"/>
</dbReference>
<sequence length="77" mass="9021">MRTFPFQYYKCTSVGNDTSLAWKLKQCKVGLSFNDYAKSCQQDFTCAIKKSCLLGSSFSISCRKYMYCTGERYEKWF</sequence>
<proteinExistence type="predicted"/>
<keyword evidence="1" id="KW-1185">Reference proteome</keyword>
<organism evidence="1 2">
    <name type="scientific">Heterorhabditis bacteriophora</name>
    <name type="common">Entomopathogenic nematode worm</name>
    <dbReference type="NCBI Taxonomy" id="37862"/>
    <lineage>
        <taxon>Eukaryota</taxon>
        <taxon>Metazoa</taxon>
        <taxon>Ecdysozoa</taxon>
        <taxon>Nematoda</taxon>
        <taxon>Chromadorea</taxon>
        <taxon>Rhabditida</taxon>
        <taxon>Rhabditina</taxon>
        <taxon>Rhabditomorpha</taxon>
        <taxon>Strongyloidea</taxon>
        <taxon>Heterorhabditidae</taxon>
        <taxon>Heterorhabditis</taxon>
    </lineage>
</organism>
<evidence type="ECO:0000313" key="2">
    <source>
        <dbReference type="WBParaSite" id="Hba_00815"/>
    </source>
</evidence>
<reference evidence="2" key="1">
    <citation type="submission" date="2016-11" db="UniProtKB">
        <authorList>
            <consortium name="WormBaseParasite"/>
        </authorList>
    </citation>
    <scope>IDENTIFICATION</scope>
</reference>
<name>A0A1I7W844_HETBA</name>
<dbReference type="AlphaFoldDB" id="A0A1I7W844"/>
<protein>
    <submittedName>
        <fullName evidence="2">Chitin-binding type-2 domain-containing protein</fullName>
    </submittedName>
</protein>
<accession>A0A1I7W844</accession>
<evidence type="ECO:0000313" key="1">
    <source>
        <dbReference type="Proteomes" id="UP000095283"/>
    </source>
</evidence>
<dbReference type="WBParaSite" id="Hba_00815">
    <property type="protein sequence ID" value="Hba_00815"/>
    <property type="gene ID" value="Hba_00815"/>
</dbReference>